<organism evidence="1 2">
    <name type="scientific">Syntrophotalea carbinolica (strain DSM 2380 / NBRC 103641 / GraBd1)</name>
    <name type="common">Pelobacter carbinolicus</name>
    <dbReference type="NCBI Taxonomy" id="338963"/>
    <lineage>
        <taxon>Bacteria</taxon>
        <taxon>Pseudomonadati</taxon>
        <taxon>Thermodesulfobacteriota</taxon>
        <taxon>Desulfuromonadia</taxon>
        <taxon>Desulfuromonadales</taxon>
        <taxon>Syntrophotaleaceae</taxon>
        <taxon>Syntrophotalea</taxon>
    </lineage>
</organism>
<evidence type="ECO:0000313" key="1">
    <source>
        <dbReference type="EMBL" id="ABA88212.1"/>
    </source>
</evidence>
<evidence type="ECO:0000313" key="2">
    <source>
        <dbReference type="Proteomes" id="UP000002534"/>
    </source>
</evidence>
<dbReference type="InterPro" id="IPR010148">
    <property type="entry name" value="CRISPR-assoc_prot_CT1975"/>
</dbReference>
<dbReference type="Proteomes" id="UP000002534">
    <property type="component" value="Chromosome"/>
</dbReference>
<dbReference type="RefSeq" id="WP_011340683.1">
    <property type="nucleotide sequence ID" value="NC_007498.2"/>
</dbReference>
<dbReference type="Pfam" id="PF09344">
    <property type="entry name" value="Cas_CT1975"/>
    <property type="match status" value="1"/>
</dbReference>
<protein>
    <submittedName>
        <fullName evidence="1">CRISPR processing complex protein CasC</fullName>
    </submittedName>
</protein>
<dbReference type="STRING" id="338963.Pcar_0959"/>
<dbReference type="AlphaFoldDB" id="Q3A5Z5"/>
<gene>
    <name evidence="1" type="primary">cse4</name>
    <name evidence="1" type="ordered locus">Pcar_0959</name>
</gene>
<accession>Q3A5Z5</accession>
<sequence length="373" mass="41018">MSRFIQLHLLTSYPPANLNRDDLGRPKTAKMGGVDRLRVSSQSLKRAWRTSDLFGKTVKNGLGTRTKEMGRKVYERLVEKGIGHKDALSWAGAIAGVFGKLKKLTDKEKTALKKLATEERREKELVEVEIEQLAFFDLEEEQAVLDLTNSIAERKEGPQPEELNLLRQKMTSVDIALFGRMLASSPAFNVEAACQVAHAISVHPIVIEDDYFTAVDDLNDGSEDAGAAHIGETGFAAGLFYSYICINRDLLAENLGGDEDLAQRAIAALTEAAVKVPPNGKQNSFASRAYASYVLAEKGEQQPRSLSVAFLKPIDNRTLYRDDQDFGTAAVEALEAHRQNMNKVYGDCADELYAINALKGDGAMAELLDFVTC</sequence>
<dbReference type="EMBL" id="CP000142">
    <property type="protein sequence ID" value="ABA88212.1"/>
    <property type="molecule type" value="Genomic_DNA"/>
</dbReference>
<dbReference type="HOGENOM" id="CLU_044824_1_0_7"/>
<dbReference type="eggNOG" id="COG1857">
    <property type="taxonomic scope" value="Bacteria"/>
</dbReference>
<keyword evidence="2" id="KW-1185">Reference proteome</keyword>
<name>Q3A5Z5_SYNC1</name>
<reference evidence="1 2" key="2">
    <citation type="journal article" date="2012" name="BMC Genomics">
        <title>The genome of Pelobacter carbinolicus reveals surprising metabolic capabilities and physiological features.</title>
        <authorList>
            <person name="Aklujkar M."/>
            <person name="Haveman S.A."/>
            <person name="Didonato R.Jr."/>
            <person name="Chertkov O."/>
            <person name="Han C.S."/>
            <person name="Land M.L."/>
            <person name="Brown P."/>
            <person name="Lovley D.R."/>
        </authorList>
    </citation>
    <scope>NUCLEOTIDE SEQUENCE [LARGE SCALE GENOMIC DNA]</scope>
    <source>
        <strain evidence="2">DSM 2380 / NBRC 103641 / GraBd1</strain>
    </source>
</reference>
<dbReference type="NCBIfam" id="TIGR01869">
    <property type="entry name" value="casC_Cse4"/>
    <property type="match status" value="1"/>
</dbReference>
<dbReference type="KEGG" id="pca:Pcar_0959"/>
<proteinExistence type="predicted"/>
<dbReference type="OrthoDB" id="5291250at2"/>
<reference evidence="2" key="1">
    <citation type="submission" date="2005-10" db="EMBL/GenBank/DDBJ databases">
        <title>Complete sequence of Pelobacter carbinolicus DSM 2380.</title>
        <authorList>
            <person name="Copeland A."/>
            <person name="Lucas S."/>
            <person name="Lapidus A."/>
            <person name="Barry K."/>
            <person name="Detter J.C."/>
            <person name="Glavina T."/>
            <person name="Hammon N."/>
            <person name="Israni S."/>
            <person name="Pitluck S."/>
            <person name="Chertkov O."/>
            <person name="Schmutz J."/>
            <person name="Larimer F."/>
            <person name="Land M."/>
            <person name="Kyrpides N."/>
            <person name="Ivanova N."/>
            <person name="Richardson P."/>
        </authorList>
    </citation>
    <scope>NUCLEOTIDE SEQUENCE [LARGE SCALE GENOMIC DNA]</scope>
    <source>
        <strain evidence="2">DSM 2380 / NBRC 103641 / GraBd1</strain>
    </source>
</reference>